<dbReference type="InterPro" id="IPR036412">
    <property type="entry name" value="HAD-like_sf"/>
</dbReference>
<evidence type="ECO:0000256" key="8">
    <source>
        <dbReference type="ARBA" id="ARBA00022842"/>
    </source>
</evidence>
<keyword evidence="7" id="KW-0378">Hydrolase</keyword>
<dbReference type="InterPro" id="IPR051518">
    <property type="entry name" value="Sucrose_Phosphatase"/>
</dbReference>
<keyword evidence="8" id="KW-0460">Magnesium</keyword>
<gene>
    <name evidence="12" type="ORF">ACJRO7_028696</name>
</gene>
<feature type="domain" description="Sucrose-phosphatase C-terminal" evidence="11">
    <location>
        <begin position="353"/>
        <end position="491"/>
    </location>
</feature>
<evidence type="ECO:0000256" key="2">
    <source>
        <dbReference type="ARBA" id="ARBA00003645"/>
    </source>
</evidence>
<evidence type="ECO:0000256" key="7">
    <source>
        <dbReference type="ARBA" id="ARBA00022801"/>
    </source>
</evidence>
<dbReference type="InterPro" id="IPR032710">
    <property type="entry name" value="NTF2-like_dom_sf"/>
</dbReference>
<evidence type="ECO:0000259" key="10">
    <source>
        <dbReference type="Pfam" id="PF05116"/>
    </source>
</evidence>
<organism evidence="12 13">
    <name type="scientific">Eucalyptus globulus</name>
    <name type="common">Tasmanian blue gum</name>
    <dbReference type="NCBI Taxonomy" id="34317"/>
    <lineage>
        <taxon>Eukaryota</taxon>
        <taxon>Viridiplantae</taxon>
        <taxon>Streptophyta</taxon>
        <taxon>Embryophyta</taxon>
        <taxon>Tracheophyta</taxon>
        <taxon>Spermatophyta</taxon>
        <taxon>Magnoliopsida</taxon>
        <taxon>eudicotyledons</taxon>
        <taxon>Gunneridae</taxon>
        <taxon>Pentapetalae</taxon>
        <taxon>rosids</taxon>
        <taxon>malvids</taxon>
        <taxon>Myrtales</taxon>
        <taxon>Myrtaceae</taxon>
        <taxon>Myrtoideae</taxon>
        <taxon>Eucalypteae</taxon>
        <taxon>Eucalyptus</taxon>
    </lineage>
</organism>
<feature type="domain" description="Sucrose phosphatase-like" evidence="10">
    <location>
        <begin position="79"/>
        <end position="329"/>
    </location>
</feature>
<sequence length="507" mass="57382">MPPAMFKILSLPIAFHLRSYPRSIPSSLPPFAFSSSFDSSRIAGRRPLIIPGPFSGSTNSGRKQSLCMKVMDRLDGAARLMIVSDLDSTMVDHLDPENLSLLRFNALWEAFYRDNSLLVFSTGRSPTSYKQLKIERPLLTPDVTIMSVGTEIMYGEAMVPDAEWECYLNQKWNRDIVTGETARFPELTPQPEIDQRPHKVSFYVEKDKAMKVIKDLPQCLEKYGLDVKIIYSSGIALDVLPRCAGKGQALAYLLKKFEAKGCVPSNTLVCGDSGNDAELFTVPAVHGVMVSNAQEELLEWYSENAKNDHQIIHATERCAAGIIQATGTFSLGPNVSPRDIRDSLKCTVEVCNPGHEVVKFYLFYERWRRGEVERSDHFINNLRLHFNSMGTFVHPSGIEIPFSQCIDELANSYGDQLGKQFRVWVDRVSVAQICSDTWLVKFDKCELCGKDRECRVTTVLLSSRILSPLFHEIQHAKLPGEFMWIYMHQTWSDGLFSGEEDQRPRLF</sequence>
<keyword evidence="13" id="KW-1185">Reference proteome</keyword>
<dbReference type="SUPFAM" id="SSF54427">
    <property type="entry name" value="NTF2-like"/>
    <property type="match status" value="1"/>
</dbReference>
<dbReference type="SFLD" id="SFLDG01140">
    <property type="entry name" value="C2.B:_Phosphomannomutase_and_P"/>
    <property type="match status" value="1"/>
</dbReference>
<evidence type="ECO:0000256" key="1">
    <source>
        <dbReference type="ARBA" id="ARBA00001946"/>
    </source>
</evidence>
<dbReference type="PANTHER" id="PTHR46521">
    <property type="entry name" value="SUCROSE-PHOSPHATASE 2-RELATED"/>
    <property type="match status" value="1"/>
</dbReference>
<dbReference type="NCBIfam" id="TIGR01484">
    <property type="entry name" value="HAD-SF-IIB"/>
    <property type="match status" value="1"/>
</dbReference>
<comment type="catalytic activity">
    <reaction evidence="9">
        <text>sucrose 6(F)-phosphate + H2O = sucrose + phosphate</text>
        <dbReference type="Rhea" id="RHEA:19289"/>
        <dbReference type="ChEBI" id="CHEBI:15377"/>
        <dbReference type="ChEBI" id="CHEBI:17992"/>
        <dbReference type="ChEBI" id="CHEBI:43474"/>
        <dbReference type="ChEBI" id="CHEBI:57723"/>
        <dbReference type="EC" id="3.1.3.24"/>
    </reaction>
</comment>
<dbReference type="InterPro" id="IPR012847">
    <property type="entry name" value="Sucrose_phosphatase_pln/cyn"/>
</dbReference>
<dbReference type="Proteomes" id="UP001634007">
    <property type="component" value="Unassembled WGS sequence"/>
</dbReference>
<dbReference type="EMBL" id="JBJKBG010000007">
    <property type="protein sequence ID" value="KAL3731873.1"/>
    <property type="molecule type" value="Genomic_DNA"/>
</dbReference>
<dbReference type="EC" id="3.1.3.24" evidence="6"/>
<reference evidence="12 13" key="1">
    <citation type="submission" date="2024-11" db="EMBL/GenBank/DDBJ databases">
        <title>Chromosome-level genome assembly of Eucalyptus globulus Labill. provides insights into its genome evolution.</title>
        <authorList>
            <person name="Li X."/>
        </authorList>
    </citation>
    <scope>NUCLEOTIDE SEQUENCE [LARGE SCALE GENOMIC DNA]</scope>
    <source>
        <strain evidence="12">CL2024</strain>
        <tissue evidence="12">Fresh tender leaves</tissue>
    </source>
</reference>
<protein>
    <recommendedName>
        <fullName evidence="6">sucrose-phosphate phosphatase</fullName>
        <ecNumber evidence="6">3.1.3.24</ecNumber>
    </recommendedName>
</protein>
<dbReference type="NCBIfam" id="TIGR01485">
    <property type="entry name" value="SPP_plant-cyano"/>
    <property type="match status" value="1"/>
</dbReference>
<dbReference type="Pfam" id="PF05116">
    <property type="entry name" value="S6PP"/>
    <property type="match status" value="1"/>
</dbReference>
<dbReference type="AlphaFoldDB" id="A0ABD3K0H7"/>
<dbReference type="Gene3D" id="3.90.1070.10">
    <property type="match status" value="1"/>
</dbReference>
<name>A0ABD3K0H7_EUCGL</name>
<evidence type="ECO:0000256" key="4">
    <source>
        <dbReference type="ARBA" id="ARBA00007211"/>
    </source>
</evidence>
<comment type="similarity">
    <text evidence="4">Belongs to the sucrose phosphatase family.</text>
</comment>
<evidence type="ECO:0000256" key="3">
    <source>
        <dbReference type="ARBA" id="ARBA00005070"/>
    </source>
</evidence>
<dbReference type="InterPro" id="IPR006380">
    <property type="entry name" value="SPP-like_dom"/>
</dbReference>
<evidence type="ECO:0000256" key="6">
    <source>
        <dbReference type="ARBA" id="ARBA00013112"/>
    </source>
</evidence>
<dbReference type="Gene3D" id="3.40.50.1000">
    <property type="entry name" value="HAD superfamily/HAD-like"/>
    <property type="match status" value="1"/>
</dbReference>
<dbReference type="GO" id="GO:0050307">
    <property type="term" value="F:sucrose-phosphate phosphatase activity"/>
    <property type="evidence" value="ECO:0007669"/>
    <property type="project" value="UniProtKB-EC"/>
</dbReference>
<dbReference type="CDD" id="cd02605">
    <property type="entry name" value="HAD_SPP"/>
    <property type="match status" value="1"/>
</dbReference>
<comment type="pathway">
    <text evidence="3">Glycan biosynthesis; sucrose biosynthesis; sucrose from D-fructose 6-phosphate and UDP-alpha-D-glucose: step 2/2.</text>
</comment>
<dbReference type="InterPro" id="IPR006379">
    <property type="entry name" value="HAD-SF_hydro_IIB"/>
</dbReference>
<evidence type="ECO:0000256" key="9">
    <source>
        <dbReference type="ARBA" id="ARBA00048036"/>
    </source>
</evidence>
<evidence type="ECO:0000313" key="12">
    <source>
        <dbReference type="EMBL" id="KAL3731873.1"/>
    </source>
</evidence>
<dbReference type="InterPro" id="IPR013679">
    <property type="entry name" value="SPP_C"/>
</dbReference>
<comment type="function">
    <text evidence="2">Catalyzes the final step of sucrose synthesis.</text>
</comment>
<comment type="cofactor">
    <cofactor evidence="1">
        <name>Mg(2+)</name>
        <dbReference type="ChEBI" id="CHEBI:18420"/>
    </cofactor>
</comment>
<evidence type="ECO:0000259" key="11">
    <source>
        <dbReference type="Pfam" id="PF08472"/>
    </source>
</evidence>
<dbReference type="InterPro" id="IPR023214">
    <property type="entry name" value="HAD_sf"/>
</dbReference>
<evidence type="ECO:0000256" key="5">
    <source>
        <dbReference type="ARBA" id="ARBA00011738"/>
    </source>
</evidence>
<dbReference type="SFLD" id="SFLDS00003">
    <property type="entry name" value="Haloacid_Dehalogenase"/>
    <property type="match status" value="1"/>
</dbReference>
<dbReference type="SFLD" id="SFLDG01141">
    <property type="entry name" value="C2.B.1:_Sucrose_Phosphatase_Li"/>
    <property type="match status" value="1"/>
</dbReference>
<dbReference type="Gene3D" id="3.10.450.50">
    <property type="match status" value="1"/>
</dbReference>
<accession>A0ABD3K0H7</accession>
<proteinExistence type="inferred from homology"/>
<dbReference type="Pfam" id="PF08472">
    <property type="entry name" value="S6PP_C"/>
    <property type="match status" value="1"/>
</dbReference>
<dbReference type="PANTHER" id="PTHR46521:SF8">
    <property type="entry name" value="SUCROSE-PHOSPHATASE 3A-RELATED"/>
    <property type="match status" value="1"/>
</dbReference>
<dbReference type="SFLD" id="SFLDF00043">
    <property type="entry name" value="sucrose-phosphatase"/>
    <property type="match status" value="1"/>
</dbReference>
<dbReference type="NCBIfam" id="TIGR01482">
    <property type="entry name" value="SPP-subfamily"/>
    <property type="match status" value="1"/>
</dbReference>
<comment type="caution">
    <text evidence="12">The sequence shown here is derived from an EMBL/GenBank/DDBJ whole genome shotgun (WGS) entry which is preliminary data.</text>
</comment>
<evidence type="ECO:0000313" key="13">
    <source>
        <dbReference type="Proteomes" id="UP001634007"/>
    </source>
</evidence>
<dbReference type="SUPFAM" id="SSF56784">
    <property type="entry name" value="HAD-like"/>
    <property type="match status" value="1"/>
</dbReference>
<comment type="subunit">
    <text evidence="5">Homodimer.</text>
</comment>